<dbReference type="PANTHER" id="PTHR46008:SF34">
    <property type="entry name" value="PROTEIN KINASE DOMAIN-CONTAINING PROTEIN"/>
    <property type="match status" value="1"/>
</dbReference>
<proteinExistence type="predicted"/>
<keyword evidence="4" id="KW-0808">Transferase</keyword>
<feature type="domain" description="Protein kinase" evidence="19">
    <location>
        <begin position="364"/>
        <end position="639"/>
    </location>
</feature>
<evidence type="ECO:0000256" key="16">
    <source>
        <dbReference type="SAM" id="MobiDB-lite"/>
    </source>
</evidence>
<dbReference type="PANTHER" id="PTHR46008">
    <property type="entry name" value="LEAF RUST 10 DISEASE-RESISTANCE LOCUS RECEPTOR-LIKE PROTEIN KINASE-LIKE 1.4"/>
    <property type="match status" value="1"/>
</dbReference>
<organism evidence="20 21">
    <name type="scientific">Manihot esculenta</name>
    <name type="common">Cassava</name>
    <name type="synonym">Jatropha manihot</name>
    <dbReference type="NCBI Taxonomy" id="3983"/>
    <lineage>
        <taxon>Eukaryota</taxon>
        <taxon>Viridiplantae</taxon>
        <taxon>Streptophyta</taxon>
        <taxon>Embryophyta</taxon>
        <taxon>Tracheophyta</taxon>
        <taxon>Spermatophyta</taxon>
        <taxon>Magnoliopsida</taxon>
        <taxon>eudicotyledons</taxon>
        <taxon>Gunneridae</taxon>
        <taxon>Pentapetalae</taxon>
        <taxon>rosids</taxon>
        <taxon>fabids</taxon>
        <taxon>Malpighiales</taxon>
        <taxon>Euphorbiaceae</taxon>
        <taxon>Crotonoideae</taxon>
        <taxon>Manihoteae</taxon>
        <taxon>Manihot</taxon>
    </lineage>
</organism>
<dbReference type="SUPFAM" id="SSF56112">
    <property type="entry name" value="Protein kinase-like (PK-like)"/>
    <property type="match status" value="1"/>
</dbReference>
<protein>
    <recommendedName>
        <fullName evidence="2">non-specific serine/threonine protein kinase</fullName>
        <ecNumber evidence="2">2.7.11.1</ecNumber>
    </recommendedName>
</protein>
<dbReference type="Gene3D" id="1.10.510.10">
    <property type="entry name" value="Transferase(Phosphotransferase) domain 1"/>
    <property type="match status" value="1"/>
</dbReference>
<evidence type="ECO:0000259" key="19">
    <source>
        <dbReference type="PROSITE" id="PS50011"/>
    </source>
</evidence>
<keyword evidence="9 15" id="KW-0067">ATP-binding</keyword>
<dbReference type="Proteomes" id="UP000091857">
    <property type="component" value="Chromosome 2"/>
</dbReference>
<evidence type="ECO:0000256" key="6">
    <source>
        <dbReference type="ARBA" id="ARBA00022729"/>
    </source>
</evidence>
<dbReference type="InterPro" id="IPR032872">
    <property type="entry name" value="WAK_assoc_C"/>
</dbReference>
<evidence type="ECO:0000313" key="21">
    <source>
        <dbReference type="Proteomes" id="UP000091857"/>
    </source>
</evidence>
<dbReference type="FunFam" id="1.10.510.10:FF:000161">
    <property type="entry name" value="Wall-associated receptor kinase-like 20"/>
    <property type="match status" value="1"/>
</dbReference>
<reference evidence="21" key="1">
    <citation type="journal article" date="2016" name="Nat. Biotechnol.">
        <title>Sequencing wild and cultivated cassava and related species reveals extensive interspecific hybridization and genetic diversity.</title>
        <authorList>
            <person name="Bredeson J.V."/>
            <person name="Lyons J.B."/>
            <person name="Prochnik S.E."/>
            <person name="Wu G.A."/>
            <person name="Ha C.M."/>
            <person name="Edsinger-Gonzales E."/>
            <person name="Grimwood J."/>
            <person name="Schmutz J."/>
            <person name="Rabbi I.Y."/>
            <person name="Egesi C."/>
            <person name="Nauluvula P."/>
            <person name="Lebot V."/>
            <person name="Ndunguru J."/>
            <person name="Mkamilo G."/>
            <person name="Bart R.S."/>
            <person name="Setter T.L."/>
            <person name="Gleadow R.M."/>
            <person name="Kulakow P."/>
            <person name="Ferguson M.E."/>
            <person name="Rounsley S."/>
            <person name="Rokhsar D.S."/>
        </authorList>
    </citation>
    <scope>NUCLEOTIDE SEQUENCE [LARGE SCALE GENOMIC DNA]</scope>
    <source>
        <strain evidence="21">cv. AM560-2</strain>
    </source>
</reference>
<evidence type="ECO:0000256" key="2">
    <source>
        <dbReference type="ARBA" id="ARBA00012513"/>
    </source>
</evidence>
<dbReference type="GO" id="GO:0005524">
    <property type="term" value="F:ATP binding"/>
    <property type="evidence" value="ECO:0007669"/>
    <property type="project" value="UniProtKB-UniRule"/>
</dbReference>
<evidence type="ECO:0000256" key="5">
    <source>
        <dbReference type="ARBA" id="ARBA00022692"/>
    </source>
</evidence>
<keyword evidence="11 17" id="KW-0472">Membrane</keyword>
<feature type="region of interest" description="Disordered" evidence="16">
    <location>
        <begin position="305"/>
        <end position="341"/>
    </location>
</feature>
<dbReference type="Gramene" id="Manes.02G070600.2.v8.1">
    <property type="protein sequence ID" value="Manes.02G070600.2.v8.1.CDS"/>
    <property type="gene ID" value="Manes.02G070600.v8.1"/>
</dbReference>
<evidence type="ECO:0000256" key="8">
    <source>
        <dbReference type="ARBA" id="ARBA00022777"/>
    </source>
</evidence>
<gene>
    <name evidence="20" type="ORF">MANES_02G070600v8</name>
</gene>
<dbReference type="CDD" id="cd14066">
    <property type="entry name" value="STKc_IRAK"/>
    <property type="match status" value="1"/>
</dbReference>
<dbReference type="PROSITE" id="PS00107">
    <property type="entry name" value="PROTEIN_KINASE_ATP"/>
    <property type="match status" value="1"/>
</dbReference>
<comment type="subcellular location">
    <subcellularLocation>
        <location evidence="1">Membrane</location>
        <topology evidence="1">Single-pass membrane protein</topology>
    </subcellularLocation>
</comment>
<feature type="signal peptide" evidence="18">
    <location>
        <begin position="1"/>
        <end position="30"/>
    </location>
</feature>
<dbReference type="InterPro" id="IPR011009">
    <property type="entry name" value="Kinase-like_dom_sf"/>
</dbReference>
<dbReference type="PROSITE" id="PS00108">
    <property type="entry name" value="PROTEIN_KINASE_ST"/>
    <property type="match status" value="1"/>
</dbReference>
<dbReference type="EMBL" id="CM004388">
    <property type="protein sequence ID" value="OAY57102.1"/>
    <property type="molecule type" value="Genomic_DNA"/>
</dbReference>
<evidence type="ECO:0000256" key="9">
    <source>
        <dbReference type="ARBA" id="ARBA00022840"/>
    </source>
</evidence>
<evidence type="ECO:0000256" key="1">
    <source>
        <dbReference type="ARBA" id="ARBA00004167"/>
    </source>
</evidence>
<keyword evidence="7 15" id="KW-0547">Nucleotide-binding</keyword>
<evidence type="ECO:0000256" key="3">
    <source>
        <dbReference type="ARBA" id="ARBA00022527"/>
    </source>
</evidence>
<evidence type="ECO:0000256" key="17">
    <source>
        <dbReference type="SAM" id="Phobius"/>
    </source>
</evidence>
<evidence type="ECO:0000256" key="15">
    <source>
        <dbReference type="PROSITE-ProRule" id="PRU10141"/>
    </source>
</evidence>
<evidence type="ECO:0000256" key="11">
    <source>
        <dbReference type="ARBA" id="ARBA00023136"/>
    </source>
</evidence>
<feature type="transmembrane region" description="Helical" evidence="17">
    <location>
        <begin position="269"/>
        <end position="295"/>
    </location>
</feature>
<dbReference type="GO" id="GO:0030247">
    <property type="term" value="F:polysaccharide binding"/>
    <property type="evidence" value="ECO:0007669"/>
    <property type="project" value="InterPro"/>
</dbReference>
<dbReference type="InterPro" id="IPR000719">
    <property type="entry name" value="Prot_kinase_dom"/>
</dbReference>
<dbReference type="InterPro" id="IPR025287">
    <property type="entry name" value="WAK_GUB"/>
</dbReference>
<dbReference type="PROSITE" id="PS50011">
    <property type="entry name" value="PROTEIN_KINASE_DOM"/>
    <property type="match status" value="1"/>
</dbReference>
<comment type="caution">
    <text evidence="20">The sequence shown here is derived from an EMBL/GenBank/DDBJ whole genome shotgun (WGS) entry which is preliminary data.</text>
</comment>
<name>A0A2C9WC11_MANES</name>
<evidence type="ECO:0000256" key="13">
    <source>
        <dbReference type="ARBA" id="ARBA00047899"/>
    </source>
</evidence>
<evidence type="ECO:0000313" key="20">
    <source>
        <dbReference type="EMBL" id="OAY57102.1"/>
    </source>
</evidence>
<evidence type="ECO:0000256" key="12">
    <source>
        <dbReference type="ARBA" id="ARBA00023180"/>
    </source>
</evidence>
<comment type="catalytic activity">
    <reaction evidence="13">
        <text>L-threonyl-[protein] + ATP = O-phospho-L-threonyl-[protein] + ADP + H(+)</text>
        <dbReference type="Rhea" id="RHEA:46608"/>
        <dbReference type="Rhea" id="RHEA-COMP:11060"/>
        <dbReference type="Rhea" id="RHEA-COMP:11605"/>
        <dbReference type="ChEBI" id="CHEBI:15378"/>
        <dbReference type="ChEBI" id="CHEBI:30013"/>
        <dbReference type="ChEBI" id="CHEBI:30616"/>
        <dbReference type="ChEBI" id="CHEBI:61977"/>
        <dbReference type="ChEBI" id="CHEBI:456216"/>
        <dbReference type="EC" id="2.7.11.1"/>
    </reaction>
</comment>
<evidence type="ECO:0000256" key="7">
    <source>
        <dbReference type="ARBA" id="ARBA00022741"/>
    </source>
</evidence>
<dbReference type="GO" id="GO:0005886">
    <property type="term" value="C:plasma membrane"/>
    <property type="evidence" value="ECO:0007669"/>
    <property type="project" value="UniProtKB-ARBA"/>
</dbReference>
<feature type="compositionally biased region" description="Polar residues" evidence="16">
    <location>
        <begin position="322"/>
        <end position="337"/>
    </location>
</feature>
<dbReference type="EC" id="2.7.11.1" evidence="2"/>
<dbReference type="Gene3D" id="3.30.200.20">
    <property type="entry name" value="Phosphorylase Kinase, domain 1"/>
    <property type="match status" value="1"/>
</dbReference>
<evidence type="ECO:0000256" key="10">
    <source>
        <dbReference type="ARBA" id="ARBA00022989"/>
    </source>
</evidence>
<dbReference type="FunFam" id="3.30.200.20:FF:000039">
    <property type="entry name" value="receptor-like protein kinase FERONIA"/>
    <property type="match status" value="1"/>
</dbReference>
<dbReference type="GO" id="GO:0004674">
    <property type="term" value="F:protein serine/threonine kinase activity"/>
    <property type="evidence" value="ECO:0007669"/>
    <property type="project" value="UniProtKB-KW"/>
</dbReference>
<evidence type="ECO:0000256" key="18">
    <source>
        <dbReference type="SAM" id="SignalP"/>
    </source>
</evidence>
<dbReference type="Pfam" id="PF13947">
    <property type="entry name" value="GUB_WAK_bind"/>
    <property type="match status" value="1"/>
</dbReference>
<dbReference type="SMART" id="SM00220">
    <property type="entry name" value="S_TKc"/>
    <property type="match status" value="1"/>
</dbReference>
<keyword evidence="3" id="KW-0723">Serine/threonine-protein kinase</keyword>
<evidence type="ECO:0000256" key="4">
    <source>
        <dbReference type="ARBA" id="ARBA00022679"/>
    </source>
</evidence>
<dbReference type="Pfam" id="PF00069">
    <property type="entry name" value="Pkinase"/>
    <property type="match status" value="1"/>
</dbReference>
<keyword evidence="10 17" id="KW-1133">Transmembrane helix</keyword>
<dbReference type="Pfam" id="PF14380">
    <property type="entry name" value="WAK_assoc"/>
    <property type="match status" value="1"/>
</dbReference>
<feature type="chain" id="PRO_5013243048" description="non-specific serine/threonine protein kinase" evidence="18">
    <location>
        <begin position="31"/>
        <end position="686"/>
    </location>
</feature>
<evidence type="ECO:0000256" key="14">
    <source>
        <dbReference type="ARBA" id="ARBA00048679"/>
    </source>
</evidence>
<sequence length="686" mass="75405">MNSSPFPFSPSLLFSVSLLFFSLSIPWCLSNSEFYASCSTAQFVCGNITADFPFWGNERPDFCGNPGLELKCENDNPTIQINGVVYRVLEIDENGQSLRIARQDYTDGICKPQFMNTTLDPQLLEYAPGYKNLTIIYGCTIPALLGVPALFTCLVTGTGTGSQNGYAVTDAVGPGLCYRSIVVPVSEMVLTSAVINLSILEESLKQGFQVKWKVDDTACSNCIRSQGVCGYLLSNETTCYCPDQLIATKTCPSSPDGVLATPGGKSSKVGLGVGLGIAGAAAVGIGLGCWFLLIIQRRKRIATQTQSGDLPTAPASKGHPASTINFSQTTPSYPSSKSDLEKGSTYFGTQVFSYEELVEATDNFDPSKELGDGGFGTVYYGILKDGRVVAVKRLFENNMKRAEQFMNEIEILTRLRHKSLVALYGCTSKRSQELILVYEYVPNGTVADHLHGKQSKSGLLSWPVRLSIAIETADALAYLHASDVIHRDVKTNNILLDNNFRVKVADFGLSRLFPNDVSHISTAPQGTPGYVDPEYYQCYQLTDKSDVYSFGVVLIELISSLPAVDTNRQKFDINLANMAVNKIQNHAINELVDPCLGFKKDYAVRKMATSVAELAFRCLQQERDMRPTMREVLEALKKIEKETYESEKSEVLDIKEDDVGLLNHVPPFSPDSIEMTDKWGKMMRTL</sequence>
<dbReference type="InterPro" id="IPR008271">
    <property type="entry name" value="Ser/Thr_kinase_AS"/>
</dbReference>
<keyword evidence="21" id="KW-1185">Reference proteome</keyword>
<keyword evidence="6 18" id="KW-0732">Signal</keyword>
<keyword evidence="5 17" id="KW-0812">Transmembrane</keyword>
<feature type="binding site" evidence="15">
    <location>
        <position position="392"/>
    </location>
    <ligand>
        <name>ATP</name>
        <dbReference type="ChEBI" id="CHEBI:30616"/>
    </ligand>
</feature>
<dbReference type="AlphaFoldDB" id="A0A2C9WC11"/>
<comment type="catalytic activity">
    <reaction evidence="14">
        <text>L-seryl-[protein] + ATP = O-phospho-L-seryl-[protein] + ADP + H(+)</text>
        <dbReference type="Rhea" id="RHEA:17989"/>
        <dbReference type="Rhea" id="RHEA-COMP:9863"/>
        <dbReference type="Rhea" id="RHEA-COMP:11604"/>
        <dbReference type="ChEBI" id="CHEBI:15378"/>
        <dbReference type="ChEBI" id="CHEBI:29999"/>
        <dbReference type="ChEBI" id="CHEBI:30616"/>
        <dbReference type="ChEBI" id="CHEBI:83421"/>
        <dbReference type="ChEBI" id="CHEBI:456216"/>
        <dbReference type="EC" id="2.7.11.1"/>
    </reaction>
</comment>
<keyword evidence="12" id="KW-0325">Glycoprotein</keyword>
<accession>A0A2C9WC11</accession>
<keyword evidence="8" id="KW-0418">Kinase</keyword>
<dbReference type="InterPro" id="IPR017441">
    <property type="entry name" value="Protein_kinase_ATP_BS"/>
</dbReference>